<evidence type="ECO:0000259" key="2">
    <source>
        <dbReference type="PROSITE" id="PS50076"/>
    </source>
</evidence>
<dbReference type="PANTHER" id="PTHR44145:SF3">
    <property type="entry name" value="DNAJ HOMOLOG SUBFAMILY A MEMBER 3, MITOCHONDRIAL"/>
    <property type="match status" value="1"/>
</dbReference>
<organism evidence="3 4">
    <name type="scientific">Candida parapsilosis</name>
    <name type="common">Yeast</name>
    <dbReference type="NCBI Taxonomy" id="5480"/>
    <lineage>
        <taxon>Eukaryota</taxon>
        <taxon>Fungi</taxon>
        <taxon>Dikarya</taxon>
        <taxon>Ascomycota</taxon>
        <taxon>Saccharomycotina</taxon>
        <taxon>Pichiomycetes</taxon>
        <taxon>Debaryomycetaceae</taxon>
        <taxon>Candida/Lodderomyces clade</taxon>
        <taxon>Candida</taxon>
    </lineage>
</organism>
<dbReference type="InterPro" id="IPR018253">
    <property type="entry name" value="DnaJ_domain_CS"/>
</dbReference>
<comment type="caution">
    <text evidence="3">The sequence shown here is derived from an EMBL/GenBank/DDBJ whole genome shotgun (WGS) entry which is preliminary data.</text>
</comment>
<dbReference type="InterPro" id="IPR036869">
    <property type="entry name" value="J_dom_sf"/>
</dbReference>
<proteinExistence type="predicted"/>
<keyword evidence="1" id="KW-0143">Chaperone</keyword>
<evidence type="ECO:0000256" key="1">
    <source>
        <dbReference type="ARBA" id="ARBA00023186"/>
    </source>
</evidence>
<dbReference type="SUPFAM" id="SSF46565">
    <property type="entry name" value="Chaperone J-domain"/>
    <property type="match status" value="1"/>
</dbReference>
<dbReference type="InterPro" id="IPR001623">
    <property type="entry name" value="DnaJ_domain"/>
</dbReference>
<protein>
    <submittedName>
        <fullName evidence="3">DnaJ domain family protein</fullName>
    </submittedName>
</protein>
<dbReference type="EMBL" id="JABWAB010000013">
    <property type="protein sequence ID" value="KAF6042817.1"/>
    <property type="molecule type" value="Genomic_DNA"/>
</dbReference>
<dbReference type="PROSITE" id="PS50076">
    <property type="entry name" value="DNAJ_2"/>
    <property type="match status" value="1"/>
</dbReference>
<dbReference type="AlphaFoldDB" id="A0A8X7NHM7"/>
<dbReference type="Gene3D" id="1.10.287.110">
    <property type="entry name" value="DnaJ domain"/>
    <property type="match status" value="1"/>
</dbReference>
<dbReference type="Proteomes" id="UP000590412">
    <property type="component" value="Unassembled WGS sequence"/>
</dbReference>
<sequence>MLFRSIRLFATSPSSPFANQNYYQLLELPTNATIKEIKLQFKKLSKKYHPDLNQHLDDEAKQSNNAKYVAMVNAYDTLKDVKKKRAYDQSSSPSSFGGAGTFSASNRRSNEYNKYYGEAKYYSRSGKSTYSASGLNSKRHKVKYHHSGSTDANQSQFSGVHVNHGDRYDVPHFDYDKHLHRNLQFEQRIIDKYMDPVTKEKILSQLQTSSSEHISEELKTKHLLRHVKMIKPGYNEQTGEINGAATATSAGSGGGGGATAASYGSNYNAPKYTHNVKYGQSTNYQGAATYQNLYQKPKTSNYGYDSSGNNNNDDQMGAAKLFTALGAGTSLYILYKIIF</sequence>
<feature type="domain" description="J" evidence="2">
    <location>
        <begin position="21"/>
        <end position="91"/>
    </location>
</feature>
<reference evidence="3" key="1">
    <citation type="submission" date="2020-03" db="EMBL/GenBank/DDBJ databases">
        <title>FDA dAtabase for Regulatory Grade micrObial Sequences (FDA-ARGOS): Supporting development and validation of Infectious Disease Dx tests.</title>
        <authorList>
            <person name="Campos J."/>
            <person name="Goldberg B."/>
            <person name="Tallon L."/>
            <person name="Sadzewicz L."/>
            <person name="Vavikolanu K."/>
            <person name="Mehta A."/>
            <person name="Aluvathingal J."/>
            <person name="Nadendla S."/>
            <person name="Nandy P."/>
            <person name="Geyer C."/>
            <person name="Yan Y."/>
            <person name="Sichtig H."/>
        </authorList>
    </citation>
    <scope>NUCLEOTIDE SEQUENCE [LARGE SCALE GENOMIC DNA]</scope>
    <source>
        <strain evidence="3">FDAARGOS_652</strain>
    </source>
</reference>
<dbReference type="SMART" id="SM00271">
    <property type="entry name" value="DnaJ"/>
    <property type="match status" value="1"/>
</dbReference>
<accession>A0A8X7NHM7</accession>
<dbReference type="CDD" id="cd06257">
    <property type="entry name" value="DnaJ"/>
    <property type="match status" value="1"/>
</dbReference>
<evidence type="ECO:0000313" key="4">
    <source>
        <dbReference type="Proteomes" id="UP000590412"/>
    </source>
</evidence>
<name>A0A8X7NHM7_CANPA</name>
<dbReference type="InterPro" id="IPR051938">
    <property type="entry name" value="Apopto_cytoskel_mod"/>
</dbReference>
<evidence type="ECO:0000313" key="3">
    <source>
        <dbReference type="EMBL" id="KAF6042817.1"/>
    </source>
</evidence>
<dbReference type="Pfam" id="PF00226">
    <property type="entry name" value="DnaJ"/>
    <property type="match status" value="1"/>
</dbReference>
<dbReference type="PRINTS" id="PR00625">
    <property type="entry name" value="JDOMAIN"/>
</dbReference>
<dbReference type="PROSITE" id="PS00636">
    <property type="entry name" value="DNAJ_1"/>
    <property type="match status" value="1"/>
</dbReference>
<gene>
    <name evidence="3" type="ORF">FOB60_005571</name>
</gene>
<dbReference type="OrthoDB" id="10250354at2759"/>
<dbReference type="PANTHER" id="PTHR44145">
    <property type="entry name" value="DNAJ HOMOLOG SUBFAMILY A MEMBER 3, MITOCHONDRIAL"/>
    <property type="match status" value="1"/>
</dbReference>